<dbReference type="SUPFAM" id="SSF88659">
    <property type="entry name" value="Sigma3 and sigma4 domains of RNA polymerase sigma factors"/>
    <property type="match status" value="1"/>
</dbReference>
<dbReference type="Gene3D" id="1.10.10.10">
    <property type="entry name" value="Winged helix-like DNA-binding domain superfamily/Winged helix DNA-binding domain"/>
    <property type="match status" value="1"/>
</dbReference>
<evidence type="ECO:0000313" key="2">
    <source>
        <dbReference type="Proteomes" id="UP000292958"/>
    </source>
</evidence>
<dbReference type="InterPro" id="IPR036388">
    <property type="entry name" value="WH-like_DNA-bd_sf"/>
</dbReference>
<accession>A0A4Q7Z1Z9</accession>
<organism evidence="1 2">
    <name type="scientific">Edaphobacter modestus</name>
    <dbReference type="NCBI Taxonomy" id="388466"/>
    <lineage>
        <taxon>Bacteria</taxon>
        <taxon>Pseudomonadati</taxon>
        <taxon>Acidobacteriota</taxon>
        <taxon>Terriglobia</taxon>
        <taxon>Terriglobales</taxon>
        <taxon>Acidobacteriaceae</taxon>
        <taxon>Edaphobacter</taxon>
    </lineage>
</organism>
<reference evidence="1 2" key="1">
    <citation type="submission" date="2019-02" db="EMBL/GenBank/DDBJ databases">
        <title>Genomic Encyclopedia of Archaeal and Bacterial Type Strains, Phase II (KMG-II): from individual species to whole genera.</title>
        <authorList>
            <person name="Goeker M."/>
        </authorList>
    </citation>
    <scope>NUCLEOTIDE SEQUENCE [LARGE SCALE GENOMIC DNA]</scope>
    <source>
        <strain evidence="1 2">DSM 18101</strain>
    </source>
</reference>
<evidence type="ECO:0000313" key="1">
    <source>
        <dbReference type="EMBL" id="RZU43583.1"/>
    </source>
</evidence>
<sequence>MLVGDKCSPEAVLSRTLVSVEGATVANGFEFPYAIRSLVIEALAVARDAPMQPEPSEQFRTDRSIEARIEGLPRQECVVLFLREVLEFSRRETSLLLKTSDENVDRLLTFAWKRLGDLEPYCLVPLKSRYSAHRELADGDRLMT</sequence>
<comment type="caution">
    <text evidence="1">The sequence shown here is derived from an EMBL/GenBank/DDBJ whole genome shotgun (WGS) entry which is preliminary data.</text>
</comment>
<gene>
    <name evidence="1" type="ORF">BDD14_5258</name>
</gene>
<protein>
    <submittedName>
        <fullName evidence="1">Sigma-70-like protein</fullName>
    </submittedName>
</protein>
<dbReference type="AlphaFoldDB" id="A0A4Q7Z1Z9"/>
<proteinExistence type="predicted"/>
<name>A0A4Q7Z1Z9_9BACT</name>
<dbReference type="InterPro" id="IPR013324">
    <property type="entry name" value="RNA_pol_sigma_r3/r4-like"/>
</dbReference>
<dbReference type="EMBL" id="SHKW01000001">
    <property type="protein sequence ID" value="RZU43583.1"/>
    <property type="molecule type" value="Genomic_DNA"/>
</dbReference>
<dbReference type="Proteomes" id="UP000292958">
    <property type="component" value="Unassembled WGS sequence"/>
</dbReference>
<keyword evidence="2" id="KW-1185">Reference proteome</keyword>